<dbReference type="InterPro" id="IPR002181">
    <property type="entry name" value="Fibrinogen_a/b/g_C_dom"/>
</dbReference>
<dbReference type="CDD" id="cd00087">
    <property type="entry name" value="FReD"/>
    <property type="match status" value="1"/>
</dbReference>
<dbReference type="VEuPathDB" id="VectorBase:ADAR2_004341"/>
<evidence type="ECO:0000259" key="2">
    <source>
        <dbReference type="PROSITE" id="PS51406"/>
    </source>
</evidence>
<dbReference type="Pfam" id="PF00147">
    <property type="entry name" value="Fibrinogen_C"/>
    <property type="match status" value="1"/>
</dbReference>
<dbReference type="Proteomes" id="UP000000673">
    <property type="component" value="Unassembled WGS sequence"/>
</dbReference>
<proteinExistence type="predicted"/>
<dbReference type="InterPro" id="IPR014716">
    <property type="entry name" value="Fibrinogen_a/b/g_C_1"/>
</dbReference>
<dbReference type="OMA" id="INCATRH"/>
<feature type="domain" description="Fibrinogen C-terminal" evidence="2">
    <location>
        <begin position="88"/>
        <end position="300"/>
    </location>
</feature>
<dbReference type="GO" id="GO:0005615">
    <property type="term" value="C:extracellular space"/>
    <property type="evidence" value="ECO:0007669"/>
    <property type="project" value="TreeGrafter"/>
</dbReference>
<dbReference type="VEuPathDB" id="VectorBase:ADAC003694"/>
<organism evidence="3">
    <name type="scientific">Anopheles darlingi</name>
    <name type="common">Mosquito</name>
    <dbReference type="NCBI Taxonomy" id="43151"/>
    <lineage>
        <taxon>Eukaryota</taxon>
        <taxon>Metazoa</taxon>
        <taxon>Ecdysozoa</taxon>
        <taxon>Arthropoda</taxon>
        <taxon>Hexapoda</taxon>
        <taxon>Insecta</taxon>
        <taxon>Pterygota</taxon>
        <taxon>Neoptera</taxon>
        <taxon>Endopterygota</taxon>
        <taxon>Diptera</taxon>
        <taxon>Nematocera</taxon>
        <taxon>Culicoidea</taxon>
        <taxon>Culicidae</taxon>
        <taxon>Anophelinae</taxon>
        <taxon>Anopheles</taxon>
    </lineage>
</organism>
<dbReference type="Gene3D" id="3.90.215.10">
    <property type="entry name" value="Gamma Fibrinogen, chain A, domain 1"/>
    <property type="match status" value="1"/>
</dbReference>
<sequence>MDRKLLELQNELTKHRDEVERNRISHDSAIQDIGRNLSVILDQQTASANHSSYESLEQVLLSFRSRIPDCVTSTSSPLQLNSDTPTTTPKPYQPSSCKERASNVSGVSLIRVYSDSSPFNVYCEMEKFDGGWIVLQHRFNGSVNFFRSWNEYRDGFGKFDGEFWLGLEHIHQLTTARSYELIVEVKDFSGNYGYTRYNAFQVGTEGEQYRLKTMGSTYRGSAGDSMTLITGQKFSTKDRDNDGSIGSHADAYEGAWWYPSAYSNLNGPYKNSNNVKGNWWVSFKNDYRGLSFSRMMIREL</sequence>
<reference evidence="3 5" key="1">
    <citation type="journal article" date="2010" name="BMC Genomics">
        <title>Combination of measures distinguishes pre-miRNAs from other stem-loops in the genome of the newly sequenced Anopheles darlingi.</title>
        <authorList>
            <person name="Mendes N.D."/>
            <person name="Freitas A.T."/>
            <person name="Vasconcelos A.T."/>
            <person name="Sagot M.F."/>
        </authorList>
    </citation>
    <scope>NUCLEOTIDE SEQUENCE</scope>
</reference>
<reference evidence="3" key="3">
    <citation type="journal article" date="2013" name="Nucleic Acids Res.">
        <title>The genome of Anopheles darlingi, the main neotropical malaria vector.</title>
        <authorList>
            <person name="Marinotti O."/>
            <person name="Cerqueira G.C."/>
            <person name="de Almeida L.G."/>
            <person name="Ferro M.I."/>
            <person name="Loreto E.L."/>
            <person name="Zaha A."/>
            <person name="Teixeira S.M."/>
            <person name="Wespiser A.R."/>
            <person name="Almeida E Silva A."/>
            <person name="Schlindwein A.D."/>
            <person name="Pacheco A.C."/>
            <person name="Silva A.L."/>
            <person name="Graveley B.R."/>
            <person name="Walenz B.P."/>
            <person name="Lima Bde A."/>
            <person name="Ribeiro C.A."/>
            <person name="Nunes-Silva C.G."/>
            <person name="de Carvalho C.R."/>
            <person name="Soares C.M."/>
            <person name="de Menezes C.B."/>
            <person name="Matiolli C."/>
            <person name="Caffrey D."/>
            <person name="Araujo D.A."/>
            <person name="de Oliveira D.M."/>
            <person name="Golenbock D."/>
            <person name="Grisard E.C."/>
            <person name="Fantinatti-Garboggini F."/>
            <person name="de Carvalho F.M."/>
            <person name="Barcellos F.G."/>
            <person name="Prosdocimi F."/>
            <person name="May G."/>
            <person name="Azevedo Junior G.M."/>
            <person name="Guimaraes G.M."/>
            <person name="Goldman G.H."/>
            <person name="Padilha I.Q."/>
            <person name="Batista Jda S."/>
            <person name="Ferro J.A."/>
            <person name="Ribeiro J.M."/>
            <person name="Fietto J.L."/>
            <person name="Dabbas K.M."/>
            <person name="Cerdeira L."/>
            <person name="Agnez-Lima L.F."/>
            <person name="Brocchi M."/>
            <person name="de Carvalho M.O."/>
            <person name="Teixeira Mde M."/>
            <person name="Diniz Maia Mde M."/>
            <person name="Goldman M.H."/>
            <person name="Cruz Schneider M.P."/>
            <person name="Felipe M.S."/>
            <person name="Hungria M."/>
            <person name="Nicolas M.F."/>
            <person name="Pereira M."/>
            <person name="Montes M.A."/>
            <person name="Cantao M.E."/>
            <person name="Vincentz M."/>
            <person name="Rafael M.S."/>
            <person name="Silverman N."/>
            <person name="Stoco P.H."/>
            <person name="Souza R.C."/>
            <person name="Vicentini R."/>
            <person name="Gazzinelli R.T."/>
            <person name="Neves Rde O."/>
            <person name="Silva R."/>
            <person name="Astolfi-Filho S."/>
            <person name="Maciel T.E."/>
            <person name="Urmenyi T.P."/>
            <person name="Tadei W.P."/>
            <person name="Camargo E.P."/>
            <person name="de Vasconcelos A.T."/>
        </authorList>
    </citation>
    <scope>NUCLEOTIDE SEQUENCE</scope>
</reference>
<feature type="region of interest" description="Disordered" evidence="1">
    <location>
        <begin position="72"/>
        <end position="99"/>
    </location>
</feature>
<dbReference type="eggNOG" id="KOG2579">
    <property type="taxonomic scope" value="Eukaryota"/>
</dbReference>
<dbReference type="HOGENOM" id="CLU_776636_0_0_1"/>
<name>W5JNT4_ANODA</name>
<dbReference type="EnsemblMetazoa" id="ADAC003694-RA">
    <property type="protein sequence ID" value="ADAC003694-PA"/>
    <property type="gene ID" value="ADAC003694"/>
</dbReference>
<accession>W5JNT4</accession>
<dbReference type="PANTHER" id="PTHR19143:SF327">
    <property type="entry name" value="FI21813P1-RELATED"/>
    <property type="match status" value="1"/>
</dbReference>
<evidence type="ECO:0000313" key="4">
    <source>
        <dbReference type="EnsemblMetazoa" id="ADAC003694-PA"/>
    </source>
</evidence>
<dbReference type="SUPFAM" id="SSF56496">
    <property type="entry name" value="Fibrinogen C-terminal domain-like"/>
    <property type="match status" value="1"/>
</dbReference>
<evidence type="ECO:0000313" key="3">
    <source>
        <dbReference type="EMBL" id="ETN64560.1"/>
    </source>
</evidence>
<dbReference type="EMBL" id="ADMH02000964">
    <property type="protein sequence ID" value="ETN64560.1"/>
    <property type="molecule type" value="Genomic_DNA"/>
</dbReference>
<protein>
    <recommendedName>
        <fullName evidence="2">Fibrinogen C-terminal domain-containing protein</fullName>
    </recommendedName>
</protein>
<dbReference type="InterPro" id="IPR050373">
    <property type="entry name" value="Fibrinogen_C-term_domain"/>
</dbReference>
<dbReference type="SMART" id="SM00186">
    <property type="entry name" value="FBG"/>
    <property type="match status" value="1"/>
</dbReference>
<dbReference type="AlphaFoldDB" id="W5JNT4"/>
<dbReference type="InterPro" id="IPR036056">
    <property type="entry name" value="Fibrinogen-like_C"/>
</dbReference>
<dbReference type="PROSITE" id="PS51406">
    <property type="entry name" value="FIBRINOGEN_C_2"/>
    <property type="match status" value="1"/>
</dbReference>
<keyword evidence="5" id="KW-1185">Reference proteome</keyword>
<dbReference type="FunCoup" id="W5JNT4">
    <property type="interactions" value="22"/>
</dbReference>
<dbReference type="STRING" id="43151.W5JNT4"/>
<reference evidence="3" key="2">
    <citation type="submission" date="2010-05" db="EMBL/GenBank/DDBJ databases">
        <authorList>
            <person name="Almeida L.G."/>
            <person name="Nicolas M.F."/>
            <person name="Souza R.C."/>
            <person name="Vasconcelos A.T.R."/>
        </authorList>
    </citation>
    <scope>NUCLEOTIDE SEQUENCE</scope>
</reference>
<evidence type="ECO:0000313" key="5">
    <source>
        <dbReference type="Proteomes" id="UP000000673"/>
    </source>
</evidence>
<reference evidence="4" key="4">
    <citation type="submission" date="2015-06" db="UniProtKB">
        <authorList>
            <consortium name="EnsemblMetazoa"/>
        </authorList>
    </citation>
    <scope>IDENTIFICATION</scope>
</reference>
<dbReference type="PANTHER" id="PTHR19143">
    <property type="entry name" value="FIBRINOGEN/TENASCIN/ANGIOPOEITIN"/>
    <property type="match status" value="1"/>
</dbReference>
<gene>
    <name evidence="3" type="ORF">AND_003694</name>
</gene>
<evidence type="ECO:0000256" key="1">
    <source>
        <dbReference type="SAM" id="MobiDB-lite"/>
    </source>
</evidence>